<evidence type="ECO:0000313" key="2">
    <source>
        <dbReference type="Proteomes" id="UP001500748"/>
    </source>
</evidence>
<protein>
    <submittedName>
        <fullName evidence="1">Uncharacterized protein</fullName>
    </submittedName>
</protein>
<keyword evidence="2" id="KW-1185">Reference proteome</keyword>
<sequence>MKTIIKKELSKNINLSTDSKTKINKKLDDLKNIECDKQEEVSKLTFKLKI</sequence>
<name>A0ABP7GMV9_9FLAO</name>
<dbReference type="RefSeq" id="WP_345144482.1">
    <property type="nucleotide sequence ID" value="NZ_BAABDU010000004.1"/>
</dbReference>
<dbReference type="Proteomes" id="UP001500748">
    <property type="component" value="Unassembled WGS sequence"/>
</dbReference>
<accession>A0ABP7GMV9</accession>
<proteinExistence type="predicted"/>
<organism evidence="1 2">
    <name type="scientific">Flavobacterium ginsengiterrae</name>
    <dbReference type="NCBI Taxonomy" id="871695"/>
    <lineage>
        <taxon>Bacteria</taxon>
        <taxon>Pseudomonadati</taxon>
        <taxon>Bacteroidota</taxon>
        <taxon>Flavobacteriia</taxon>
        <taxon>Flavobacteriales</taxon>
        <taxon>Flavobacteriaceae</taxon>
        <taxon>Flavobacterium</taxon>
    </lineage>
</organism>
<dbReference type="EMBL" id="BAABDU010000004">
    <property type="protein sequence ID" value="GAA3769239.1"/>
    <property type="molecule type" value="Genomic_DNA"/>
</dbReference>
<comment type="caution">
    <text evidence="1">The sequence shown here is derived from an EMBL/GenBank/DDBJ whole genome shotgun (WGS) entry which is preliminary data.</text>
</comment>
<gene>
    <name evidence="1" type="ORF">GCM10022423_23250</name>
</gene>
<reference evidence="2" key="1">
    <citation type="journal article" date="2019" name="Int. J. Syst. Evol. Microbiol.">
        <title>The Global Catalogue of Microorganisms (GCM) 10K type strain sequencing project: providing services to taxonomists for standard genome sequencing and annotation.</title>
        <authorList>
            <consortium name="The Broad Institute Genomics Platform"/>
            <consortium name="The Broad Institute Genome Sequencing Center for Infectious Disease"/>
            <person name="Wu L."/>
            <person name="Ma J."/>
        </authorList>
    </citation>
    <scope>NUCLEOTIDE SEQUENCE [LARGE SCALE GENOMIC DNA]</scope>
    <source>
        <strain evidence="2">JCM 17337</strain>
    </source>
</reference>
<evidence type="ECO:0000313" key="1">
    <source>
        <dbReference type="EMBL" id="GAA3769239.1"/>
    </source>
</evidence>